<dbReference type="AlphaFoldDB" id="A0AAV4VL66"/>
<proteinExistence type="predicted"/>
<keyword evidence="2" id="KW-1185">Reference proteome</keyword>
<evidence type="ECO:0000313" key="1">
    <source>
        <dbReference type="EMBL" id="GIY70783.1"/>
    </source>
</evidence>
<reference evidence="1 2" key="1">
    <citation type="submission" date="2021-06" db="EMBL/GenBank/DDBJ databases">
        <title>Caerostris darwini draft genome.</title>
        <authorList>
            <person name="Kono N."/>
            <person name="Arakawa K."/>
        </authorList>
    </citation>
    <scope>NUCLEOTIDE SEQUENCE [LARGE SCALE GENOMIC DNA]</scope>
</reference>
<evidence type="ECO:0000313" key="2">
    <source>
        <dbReference type="Proteomes" id="UP001054837"/>
    </source>
</evidence>
<dbReference type="Proteomes" id="UP001054837">
    <property type="component" value="Unassembled WGS sequence"/>
</dbReference>
<gene>
    <name evidence="1" type="ORF">CDAR_73491</name>
</gene>
<protein>
    <submittedName>
        <fullName evidence="1">Uncharacterized protein</fullName>
    </submittedName>
</protein>
<accession>A0AAV4VL66</accession>
<name>A0AAV4VL66_9ARAC</name>
<organism evidence="1 2">
    <name type="scientific">Caerostris darwini</name>
    <dbReference type="NCBI Taxonomy" id="1538125"/>
    <lineage>
        <taxon>Eukaryota</taxon>
        <taxon>Metazoa</taxon>
        <taxon>Ecdysozoa</taxon>
        <taxon>Arthropoda</taxon>
        <taxon>Chelicerata</taxon>
        <taxon>Arachnida</taxon>
        <taxon>Araneae</taxon>
        <taxon>Araneomorphae</taxon>
        <taxon>Entelegynae</taxon>
        <taxon>Araneoidea</taxon>
        <taxon>Araneidae</taxon>
        <taxon>Caerostris</taxon>
    </lineage>
</organism>
<sequence>MNWFSISCSQENHFHSISDISSPAWNIPSDAAFIVQCHRSPNTIFVLPSSQARIFTEKLFTPTFKR</sequence>
<dbReference type="EMBL" id="BPLQ01013231">
    <property type="protein sequence ID" value="GIY70783.1"/>
    <property type="molecule type" value="Genomic_DNA"/>
</dbReference>
<comment type="caution">
    <text evidence="1">The sequence shown here is derived from an EMBL/GenBank/DDBJ whole genome shotgun (WGS) entry which is preliminary data.</text>
</comment>